<proteinExistence type="predicted"/>
<gene>
    <name evidence="1" type="ORF">BP00DRAFT_345121</name>
</gene>
<name>A0A2V5IQP7_9EURO</name>
<evidence type="ECO:0000313" key="2">
    <source>
        <dbReference type="Proteomes" id="UP000248817"/>
    </source>
</evidence>
<reference evidence="1 2" key="1">
    <citation type="submission" date="2018-02" db="EMBL/GenBank/DDBJ databases">
        <title>The genomes of Aspergillus section Nigri reveals drivers in fungal speciation.</title>
        <authorList>
            <consortium name="DOE Joint Genome Institute"/>
            <person name="Vesth T.C."/>
            <person name="Nybo J."/>
            <person name="Theobald S."/>
            <person name="Brandl J."/>
            <person name="Frisvad J.C."/>
            <person name="Nielsen K.F."/>
            <person name="Lyhne E.K."/>
            <person name="Kogle M.E."/>
            <person name="Kuo A."/>
            <person name="Riley R."/>
            <person name="Clum A."/>
            <person name="Nolan M."/>
            <person name="Lipzen A."/>
            <person name="Salamov A."/>
            <person name="Henrissat B."/>
            <person name="Wiebenga A."/>
            <person name="De vries R.P."/>
            <person name="Grigoriev I.V."/>
            <person name="Mortensen U.H."/>
            <person name="Andersen M.R."/>
            <person name="Baker S.E."/>
        </authorList>
    </citation>
    <scope>NUCLEOTIDE SEQUENCE [LARGE SCALE GENOMIC DNA]</scope>
    <source>
        <strain evidence="1 2">CBS 114.80</strain>
    </source>
</reference>
<dbReference type="Proteomes" id="UP000248817">
    <property type="component" value="Unassembled WGS sequence"/>
</dbReference>
<sequence>MEDLTKAYRSDFSGLKPFQKATAVRKVQNEILAGLPLNTLYVVLYIRADPPIANDFHWGLHFHTDTSGGFEYHVKNSSTDGKGWLADHSRTGGLLKSNLLCVVNKIARVPGDKVSQIDPIMRSYDGNLNAMPGITCRVWVLAILQKLMNQGIVRCSSVKDLEAECLLVGNGYMVEAANSRQPRPIVKSRVCL</sequence>
<dbReference type="EMBL" id="KZ825509">
    <property type="protein sequence ID" value="PYI30900.1"/>
    <property type="molecule type" value="Genomic_DNA"/>
</dbReference>
<evidence type="ECO:0000313" key="1">
    <source>
        <dbReference type="EMBL" id="PYI30900.1"/>
    </source>
</evidence>
<dbReference type="InterPro" id="IPR054208">
    <property type="entry name" value="DUF6914"/>
</dbReference>
<accession>A0A2V5IQP7</accession>
<dbReference type="Pfam" id="PF21858">
    <property type="entry name" value="DUF6914"/>
    <property type="match status" value="1"/>
</dbReference>
<dbReference type="AlphaFoldDB" id="A0A2V5IQP7"/>
<organism evidence="1 2">
    <name type="scientific">Aspergillus indologenus CBS 114.80</name>
    <dbReference type="NCBI Taxonomy" id="1450541"/>
    <lineage>
        <taxon>Eukaryota</taxon>
        <taxon>Fungi</taxon>
        <taxon>Dikarya</taxon>
        <taxon>Ascomycota</taxon>
        <taxon>Pezizomycotina</taxon>
        <taxon>Eurotiomycetes</taxon>
        <taxon>Eurotiomycetidae</taxon>
        <taxon>Eurotiales</taxon>
        <taxon>Aspergillaceae</taxon>
        <taxon>Aspergillus</taxon>
        <taxon>Aspergillus subgen. Circumdati</taxon>
    </lineage>
</organism>
<protein>
    <submittedName>
        <fullName evidence="1">Uncharacterized protein</fullName>
    </submittedName>
</protein>
<keyword evidence="2" id="KW-1185">Reference proteome</keyword>